<dbReference type="PATRIC" id="fig|1544416.3.peg.424"/>
<name>A0A0N8VZZ6_9CORY</name>
<evidence type="ECO:0000313" key="1">
    <source>
        <dbReference type="EMBL" id="KQB85282.1"/>
    </source>
</evidence>
<dbReference type="AlphaFoldDB" id="A0A0N8VZZ6"/>
<dbReference type="OrthoDB" id="4773472at2"/>
<dbReference type="EMBL" id="LKST01000001">
    <property type="protein sequence ID" value="KQB85282.1"/>
    <property type="molecule type" value="Genomic_DNA"/>
</dbReference>
<protein>
    <submittedName>
        <fullName evidence="1">Uncharacterized protein</fullName>
    </submittedName>
</protein>
<comment type="caution">
    <text evidence="1">The sequence shown here is derived from an EMBL/GenBank/DDBJ whole genome shotgun (WGS) entry which is preliminary data.</text>
</comment>
<sequence length="132" mass="14663">MPQIQFDVLIPSDQAEQLRSAFSTASERLRSTGKARHAALSFDPSPQVAAGVEDQLREIFRAEHEGRDLDGASVRRYTLDVDGVNGSINELTMSLSRMLTPQANLPQDPVLLANEAAHEQPAHYPWTVEVRR</sequence>
<keyword evidence="2" id="KW-1185">Reference proteome</keyword>
<reference evidence="1 2" key="1">
    <citation type="submission" date="2015-10" db="EMBL/GenBank/DDBJ databases">
        <title>Corynebacteirum lowii and Corynebacterium oculi species nova, derived from human clinical disease and and emended description of Corynebacterium mastiditis.</title>
        <authorList>
            <person name="Bernard K."/>
            <person name="Pacheco A.L."/>
            <person name="Mcdougall C."/>
            <person name="Burtx T."/>
            <person name="Weibe D."/>
            <person name="Tyler S."/>
            <person name="Olson A.B."/>
            <person name="Cnockaert M."/>
            <person name="Eguchi H."/>
            <person name="Kuwahara T."/>
            <person name="Nakayama-Imaohji H."/>
            <person name="Boudewijins M."/>
            <person name="Van Hoecke F."/>
            <person name="Bernier A.-M."/>
            <person name="Vandamme P."/>
        </authorList>
    </citation>
    <scope>NUCLEOTIDE SEQUENCE [LARGE SCALE GENOMIC DNA]</scope>
    <source>
        <strain evidence="1 2">NML 130210</strain>
    </source>
</reference>
<accession>A0A0N8VZZ6</accession>
<gene>
    <name evidence="1" type="ORF">Cocul_00420</name>
</gene>
<organism evidence="1 2">
    <name type="scientific">Corynebacterium oculi</name>
    <dbReference type="NCBI Taxonomy" id="1544416"/>
    <lineage>
        <taxon>Bacteria</taxon>
        <taxon>Bacillati</taxon>
        <taxon>Actinomycetota</taxon>
        <taxon>Actinomycetes</taxon>
        <taxon>Mycobacteriales</taxon>
        <taxon>Corynebacteriaceae</taxon>
        <taxon>Corynebacterium</taxon>
    </lineage>
</organism>
<evidence type="ECO:0000313" key="2">
    <source>
        <dbReference type="Proteomes" id="UP000050517"/>
    </source>
</evidence>
<dbReference type="RefSeq" id="WP_055121634.1">
    <property type="nucleotide sequence ID" value="NZ_LKST01000001.1"/>
</dbReference>
<dbReference type="Proteomes" id="UP000050517">
    <property type="component" value="Unassembled WGS sequence"/>
</dbReference>
<proteinExistence type="predicted"/>